<dbReference type="RefSeq" id="WP_153278726.1">
    <property type="nucleotide sequence ID" value="NZ_CP034550.1"/>
</dbReference>
<reference evidence="2" key="1">
    <citation type="journal article" date="2021" name="Curr. Microbiol.">
        <title>Complete genome of nocamycin-producing strain Saccharothrix syringae NRRL B-16468 reveals the biosynthetic potential for secondary metabolites.</title>
        <authorList>
            <person name="Mo X."/>
            <person name="Yang S."/>
        </authorList>
    </citation>
    <scope>NUCLEOTIDE SEQUENCE [LARGE SCALE GENOMIC DNA]</scope>
    <source>
        <strain evidence="2">ATCC 51364 / DSM 43886 / JCM 6844 / KCTC 9398 / NBRC 14523 / NRRL B-16468 / INA 2240</strain>
    </source>
</reference>
<sequence>MTRAWRQRLSVEDRTELDQWWTTVSAGTPPAELELEEVARRNALEARRVYDESATLDEELHVRLQGPLEEGELPFELGQELFKPLRDSVNAATSAHVDLALAGVMAGSTILRIKATTPLPEDSQAPLIAPDAVSPSDQAVRALLDVLAEAEAEGDPRAWPAALRSKLPKLADVLYEHNLTAEFTWLASSGAIRRTQLSSRGQAFVRQLREYTEQKRTIELVGTVTGLRQAGWIVVSPERGPDVNVKIAPKTLAALRLTLWQQVHLEVEVTARVNRAGDEMTSHYQFQRALHAANGA</sequence>
<organism evidence="1 2">
    <name type="scientific">Saccharothrix syringae</name>
    <name type="common">Nocardiopsis syringae</name>
    <dbReference type="NCBI Taxonomy" id="103733"/>
    <lineage>
        <taxon>Bacteria</taxon>
        <taxon>Bacillati</taxon>
        <taxon>Actinomycetota</taxon>
        <taxon>Actinomycetes</taxon>
        <taxon>Pseudonocardiales</taxon>
        <taxon>Pseudonocardiaceae</taxon>
        <taxon>Saccharothrix</taxon>
    </lineage>
</organism>
<dbReference type="EMBL" id="CP034550">
    <property type="protein sequence ID" value="QFZ22745.1"/>
    <property type="molecule type" value="Genomic_DNA"/>
</dbReference>
<evidence type="ECO:0000313" key="2">
    <source>
        <dbReference type="Proteomes" id="UP000325787"/>
    </source>
</evidence>
<accession>A0A5Q0H9Y6</accession>
<keyword evidence="2" id="KW-1185">Reference proteome</keyword>
<dbReference type="KEGG" id="ssyi:EKG83_39725"/>
<dbReference type="AlphaFoldDB" id="A0A5Q0H9Y6"/>
<proteinExistence type="predicted"/>
<name>A0A5Q0H9Y6_SACSY</name>
<dbReference type="Proteomes" id="UP000325787">
    <property type="component" value="Chromosome"/>
</dbReference>
<evidence type="ECO:0000313" key="1">
    <source>
        <dbReference type="EMBL" id="QFZ22745.1"/>
    </source>
</evidence>
<gene>
    <name evidence="1" type="ORF">EKG83_39725</name>
</gene>
<protein>
    <submittedName>
        <fullName evidence="1">Uncharacterized protein</fullName>
    </submittedName>
</protein>